<comment type="caution">
    <text evidence="17">The sequence shown here is derived from an EMBL/GenBank/DDBJ whole genome shotgun (WGS) entry which is preliminary data.</text>
</comment>
<evidence type="ECO:0000256" key="2">
    <source>
        <dbReference type="ARBA" id="ARBA00004443"/>
    </source>
</evidence>
<comment type="subcellular location">
    <subcellularLocation>
        <location evidence="2">Mitochondrion inner membrane</location>
        <topology evidence="2">Peripheral membrane protein</topology>
        <orientation evidence="2">Matrix side</orientation>
    </subcellularLocation>
</comment>
<dbReference type="PANTHER" id="PTHR12868:SF0">
    <property type="entry name" value="NADH DEHYDROGENASE [UBIQUINONE] 1 BETA SUBCOMPLEX SUBUNIT 9"/>
    <property type="match status" value="1"/>
</dbReference>
<reference evidence="17 18" key="1">
    <citation type="submission" date="2024-03" db="EMBL/GenBank/DDBJ databases">
        <title>The Acrasis kona genome and developmental transcriptomes reveal deep origins of eukaryotic multicellular pathways.</title>
        <authorList>
            <person name="Sheikh S."/>
            <person name="Fu C.-J."/>
            <person name="Brown M.W."/>
            <person name="Baldauf S.L."/>
        </authorList>
    </citation>
    <scope>NUCLEOTIDE SEQUENCE [LARGE SCALE GENOMIC DNA]</scope>
    <source>
        <strain evidence="17 18">ATCC MYA-3509</strain>
    </source>
</reference>
<dbReference type="GO" id="GO:0005743">
    <property type="term" value="C:mitochondrial inner membrane"/>
    <property type="evidence" value="ECO:0007669"/>
    <property type="project" value="UniProtKB-SubCell"/>
</dbReference>
<dbReference type="InterPro" id="IPR008011">
    <property type="entry name" value="Complex1_LYR_dom"/>
</dbReference>
<dbReference type="Pfam" id="PF05347">
    <property type="entry name" value="Complex1_LYR"/>
    <property type="match status" value="1"/>
</dbReference>
<keyword evidence="7" id="KW-0597">Phosphoprotein</keyword>
<evidence type="ECO:0000256" key="13">
    <source>
        <dbReference type="ARBA" id="ARBA00023136"/>
    </source>
</evidence>
<evidence type="ECO:0000256" key="10">
    <source>
        <dbReference type="ARBA" id="ARBA00022982"/>
    </source>
</evidence>
<dbReference type="PANTHER" id="PTHR12868">
    <property type="entry name" value="NADH-UBIQUINONE OXIDOREDUCTASE B22 SUBUNIT"/>
    <property type="match status" value="1"/>
</dbReference>
<dbReference type="GO" id="GO:0006120">
    <property type="term" value="P:mitochondrial electron transport, NADH to ubiquinone"/>
    <property type="evidence" value="ECO:0007669"/>
    <property type="project" value="InterPro"/>
</dbReference>
<evidence type="ECO:0000256" key="4">
    <source>
        <dbReference type="ARBA" id="ARBA00011790"/>
    </source>
</evidence>
<evidence type="ECO:0000256" key="8">
    <source>
        <dbReference type="ARBA" id="ARBA00022660"/>
    </source>
</evidence>
<evidence type="ECO:0000256" key="11">
    <source>
        <dbReference type="ARBA" id="ARBA00022990"/>
    </source>
</evidence>
<keyword evidence="13" id="KW-0472">Membrane</keyword>
<evidence type="ECO:0000256" key="1">
    <source>
        <dbReference type="ARBA" id="ARBA00002920"/>
    </source>
</evidence>
<keyword evidence="18" id="KW-1185">Reference proteome</keyword>
<proteinExistence type="inferred from homology"/>
<keyword evidence="6" id="KW-0813">Transport</keyword>
<dbReference type="AlphaFoldDB" id="A0AAW2YMR8"/>
<feature type="domain" description="Complex 1 LYR protein" evidence="16">
    <location>
        <begin position="30"/>
        <end position="79"/>
    </location>
</feature>
<evidence type="ECO:0000256" key="15">
    <source>
        <dbReference type="ARBA" id="ARBA00032528"/>
    </source>
</evidence>
<dbReference type="EMBL" id="JAOPGA020000467">
    <property type="protein sequence ID" value="KAL0478796.1"/>
    <property type="molecule type" value="Genomic_DNA"/>
</dbReference>
<keyword evidence="9" id="KW-0999">Mitochondrion inner membrane</keyword>
<evidence type="ECO:0000313" key="18">
    <source>
        <dbReference type="Proteomes" id="UP001431209"/>
    </source>
</evidence>
<keyword evidence="8" id="KW-0679">Respiratory chain</keyword>
<comment type="subunit">
    <text evidence="4">Mammalian complex I is composed of 45 different subunits.</text>
</comment>
<evidence type="ECO:0000256" key="7">
    <source>
        <dbReference type="ARBA" id="ARBA00022553"/>
    </source>
</evidence>
<comment type="function">
    <text evidence="1">Accessory subunit of the mitochondrial membrane respiratory chain NADH dehydrogenase (Complex I), that is believed to be not involved in catalysis. Complex I functions in the transfer of electrons from NADH to the respiratory chain. The immediate electron acceptor for the enzyme is believed to be ubiquinone.</text>
</comment>
<sequence length="129" mass="15552">MIVPLKPVAVDVAVMYSERFLKQHHRNFLLYRRTLRALSDHCDRDTLCREARRVRAEFEENKNETNPEQLDFLVDRAYFWLAKLRNGEPYKNIEYPGGTSYLRNPHLHPEIIKNHSKLTEHPELFYRQE</sequence>
<gene>
    <name evidence="17" type="ORF">AKO1_008350</name>
</gene>
<evidence type="ECO:0000256" key="3">
    <source>
        <dbReference type="ARBA" id="ARBA00009508"/>
    </source>
</evidence>
<dbReference type="CDD" id="cd20263">
    <property type="entry name" value="Complex1_LYR_NDUFB9_LYRM3"/>
    <property type="match status" value="1"/>
</dbReference>
<name>A0AAW2YMR8_9EUKA</name>
<keyword evidence="11" id="KW-0007">Acetylation</keyword>
<evidence type="ECO:0000256" key="6">
    <source>
        <dbReference type="ARBA" id="ARBA00022448"/>
    </source>
</evidence>
<evidence type="ECO:0000259" key="16">
    <source>
        <dbReference type="Pfam" id="PF05347"/>
    </source>
</evidence>
<evidence type="ECO:0000256" key="12">
    <source>
        <dbReference type="ARBA" id="ARBA00023128"/>
    </source>
</evidence>
<dbReference type="Proteomes" id="UP001431209">
    <property type="component" value="Unassembled WGS sequence"/>
</dbReference>
<evidence type="ECO:0000256" key="9">
    <source>
        <dbReference type="ARBA" id="ARBA00022792"/>
    </source>
</evidence>
<evidence type="ECO:0000256" key="14">
    <source>
        <dbReference type="ARBA" id="ARBA00030192"/>
    </source>
</evidence>
<comment type="similarity">
    <text evidence="3">Belongs to the complex I LYR family.</text>
</comment>
<keyword evidence="10" id="KW-0249">Electron transport</keyword>
<protein>
    <recommendedName>
        <fullName evidence="5">NADH dehydrogenase [ubiquinone] 1 beta subcomplex subunit 9</fullName>
    </recommendedName>
    <alternativeName>
        <fullName evidence="14">Complex I-B22</fullName>
    </alternativeName>
    <alternativeName>
        <fullName evidence="15">NADH-ubiquinone oxidoreductase B22 subunit</fullName>
    </alternativeName>
</protein>
<dbReference type="InterPro" id="IPR045292">
    <property type="entry name" value="Complex1_LYR_NDUFB9_LYRM3"/>
</dbReference>
<organism evidence="17 18">
    <name type="scientific">Acrasis kona</name>
    <dbReference type="NCBI Taxonomy" id="1008807"/>
    <lineage>
        <taxon>Eukaryota</taxon>
        <taxon>Discoba</taxon>
        <taxon>Heterolobosea</taxon>
        <taxon>Tetramitia</taxon>
        <taxon>Eutetramitia</taxon>
        <taxon>Acrasidae</taxon>
        <taxon>Acrasis</taxon>
    </lineage>
</organism>
<evidence type="ECO:0000256" key="5">
    <source>
        <dbReference type="ARBA" id="ARBA00018684"/>
    </source>
</evidence>
<dbReference type="InterPro" id="IPR033034">
    <property type="entry name" value="NDUFB9"/>
</dbReference>
<keyword evidence="12" id="KW-0496">Mitochondrion</keyword>
<accession>A0AAW2YMR8</accession>
<evidence type="ECO:0000313" key="17">
    <source>
        <dbReference type="EMBL" id="KAL0478796.1"/>
    </source>
</evidence>